<keyword evidence="2" id="KW-1185">Reference proteome</keyword>
<proteinExistence type="predicted"/>
<evidence type="ECO:0000313" key="2">
    <source>
        <dbReference type="Proteomes" id="UP001642464"/>
    </source>
</evidence>
<sequence length="49" mass="5015">IQTAEGCILATTDCMFEAGGGLVVPVGLGRGAALGQVPKMDEDEDEEYG</sequence>
<dbReference type="EMBL" id="CAXAMM010006435">
    <property type="protein sequence ID" value="CAK9011017.1"/>
    <property type="molecule type" value="Genomic_DNA"/>
</dbReference>
<name>A0ABP0J9P8_9DINO</name>
<gene>
    <name evidence="1" type="ORF">SCF082_LOCUS10908</name>
</gene>
<protein>
    <submittedName>
        <fullName evidence="1">Uncharacterized protein</fullName>
    </submittedName>
</protein>
<accession>A0ABP0J9P8</accession>
<feature type="non-terminal residue" evidence="1">
    <location>
        <position position="1"/>
    </location>
</feature>
<organism evidence="1 2">
    <name type="scientific">Durusdinium trenchii</name>
    <dbReference type="NCBI Taxonomy" id="1381693"/>
    <lineage>
        <taxon>Eukaryota</taxon>
        <taxon>Sar</taxon>
        <taxon>Alveolata</taxon>
        <taxon>Dinophyceae</taxon>
        <taxon>Suessiales</taxon>
        <taxon>Symbiodiniaceae</taxon>
        <taxon>Durusdinium</taxon>
    </lineage>
</organism>
<comment type="caution">
    <text evidence="1">The sequence shown here is derived from an EMBL/GenBank/DDBJ whole genome shotgun (WGS) entry which is preliminary data.</text>
</comment>
<dbReference type="Proteomes" id="UP001642464">
    <property type="component" value="Unassembled WGS sequence"/>
</dbReference>
<evidence type="ECO:0000313" key="1">
    <source>
        <dbReference type="EMBL" id="CAK9011017.1"/>
    </source>
</evidence>
<reference evidence="1 2" key="1">
    <citation type="submission" date="2024-02" db="EMBL/GenBank/DDBJ databases">
        <authorList>
            <person name="Chen Y."/>
            <person name="Shah S."/>
            <person name="Dougan E. K."/>
            <person name="Thang M."/>
            <person name="Chan C."/>
        </authorList>
    </citation>
    <scope>NUCLEOTIDE SEQUENCE [LARGE SCALE GENOMIC DNA]</scope>
</reference>
<feature type="non-terminal residue" evidence="1">
    <location>
        <position position="49"/>
    </location>
</feature>